<dbReference type="PROSITE" id="PS50995">
    <property type="entry name" value="HTH_MARR_2"/>
    <property type="match status" value="1"/>
</dbReference>
<gene>
    <name evidence="2" type="ORF">ACFY35_26960</name>
</gene>
<sequence>MHEIPASAIQAAGELRAVFSRLRRRFREVTDVGDLTPSQTSVLSRLSRFGPASASELAAAERVRPQSMAATLAGIDQHGYLQRTPDPHDGRRQLISLTDSGVEFVEGTRREREEWLANALAAEFTEEQRQTILSALALLDKLAER</sequence>
<dbReference type="InterPro" id="IPR036390">
    <property type="entry name" value="WH_DNA-bd_sf"/>
</dbReference>
<evidence type="ECO:0000313" key="3">
    <source>
        <dbReference type="Proteomes" id="UP001602245"/>
    </source>
</evidence>
<dbReference type="Pfam" id="PF12802">
    <property type="entry name" value="MarR_2"/>
    <property type="match status" value="1"/>
</dbReference>
<dbReference type="Gene3D" id="1.10.287.100">
    <property type="match status" value="1"/>
</dbReference>
<organism evidence="2 3">
    <name type="scientific">Paractinoplanes globisporus</name>
    <dbReference type="NCBI Taxonomy" id="113565"/>
    <lineage>
        <taxon>Bacteria</taxon>
        <taxon>Bacillati</taxon>
        <taxon>Actinomycetota</taxon>
        <taxon>Actinomycetes</taxon>
        <taxon>Micromonosporales</taxon>
        <taxon>Micromonosporaceae</taxon>
        <taxon>Paractinoplanes</taxon>
    </lineage>
</organism>
<dbReference type="InterPro" id="IPR036388">
    <property type="entry name" value="WH-like_DNA-bd_sf"/>
</dbReference>
<dbReference type="PANTHER" id="PTHR39515">
    <property type="entry name" value="CONSERVED PROTEIN"/>
    <property type="match status" value="1"/>
</dbReference>
<evidence type="ECO:0000313" key="2">
    <source>
        <dbReference type="EMBL" id="MFF5293091.1"/>
    </source>
</evidence>
<proteinExistence type="predicted"/>
<name>A0ABW6WJM1_9ACTN</name>
<dbReference type="SUPFAM" id="SSF46785">
    <property type="entry name" value="Winged helix' DNA-binding domain"/>
    <property type="match status" value="1"/>
</dbReference>
<evidence type="ECO:0000259" key="1">
    <source>
        <dbReference type="PROSITE" id="PS50995"/>
    </source>
</evidence>
<dbReference type="RefSeq" id="WP_387697475.1">
    <property type="nucleotide sequence ID" value="NZ_JBIAZU010000005.1"/>
</dbReference>
<accession>A0ABW6WJM1</accession>
<dbReference type="InterPro" id="IPR052526">
    <property type="entry name" value="HTH-type_Bedaq_tolerance"/>
</dbReference>
<keyword evidence="3" id="KW-1185">Reference proteome</keyword>
<protein>
    <submittedName>
        <fullName evidence="2">MarR family winged helix-turn-helix transcriptional regulator</fullName>
    </submittedName>
</protein>
<dbReference type="EMBL" id="JBIAZU010000005">
    <property type="protein sequence ID" value="MFF5293091.1"/>
    <property type="molecule type" value="Genomic_DNA"/>
</dbReference>
<reference evidence="2 3" key="1">
    <citation type="submission" date="2024-10" db="EMBL/GenBank/DDBJ databases">
        <title>The Natural Products Discovery Center: Release of the First 8490 Sequenced Strains for Exploring Actinobacteria Biosynthetic Diversity.</title>
        <authorList>
            <person name="Kalkreuter E."/>
            <person name="Kautsar S.A."/>
            <person name="Yang D."/>
            <person name="Bader C.D."/>
            <person name="Teijaro C.N."/>
            <person name="Fluegel L."/>
            <person name="Davis C.M."/>
            <person name="Simpson J.R."/>
            <person name="Lauterbach L."/>
            <person name="Steele A.D."/>
            <person name="Gui C."/>
            <person name="Meng S."/>
            <person name="Li G."/>
            <person name="Viehrig K."/>
            <person name="Ye F."/>
            <person name="Su P."/>
            <person name="Kiefer A.F."/>
            <person name="Nichols A."/>
            <person name="Cepeda A.J."/>
            <person name="Yan W."/>
            <person name="Fan B."/>
            <person name="Jiang Y."/>
            <person name="Adhikari A."/>
            <person name="Zheng C.-J."/>
            <person name="Schuster L."/>
            <person name="Cowan T.M."/>
            <person name="Smanski M.J."/>
            <person name="Chevrette M.G."/>
            <person name="De Carvalho L.P.S."/>
            <person name="Shen B."/>
        </authorList>
    </citation>
    <scope>NUCLEOTIDE SEQUENCE [LARGE SCALE GENOMIC DNA]</scope>
    <source>
        <strain evidence="2 3">NPDC000087</strain>
    </source>
</reference>
<dbReference type="SMART" id="SM00347">
    <property type="entry name" value="HTH_MARR"/>
    <property type="match status" value="1"/>
</dbReference>
<comment type="caution">
    <text evidence="2">The sequence shown here is derived from an EMBL/GenBank/DDBJ whole genome shotgun (WGS) entry which is preliminary data.</text>
</comment>
<dbReference type="Proteomes" id="UP001602245">
    <property type="component" value="Unassembled WGS sequence"/>
</dbReference>
<dbReference type="PANTHER" id="PTHR39515:SF2">
    <property type="entry name" value="HTH-TYPE TRANSCRIPTIONAL REGULATOR RV0880"/>
    <property type="match status" value="1"/>
</dbReference>
<dbReference type="InterPro" id="IPR000835">
    <property type="entry name" value="HTH_MarR-typ"/>
</dbReference>
<feature type="domain" description="HTH marR-type" evidence="1">
    <location>
        <begin position="8"/>
        <end position="144"/>
    </location>
</feature>
<dbReference type="Gene3D" id="1.10.10.10">
    <property type="entry name" value="Winged helix-like DNA-binding domain superfamily/Winged helix DNA-binding domain"/>
    <property type="match status" value="1"/>
</dbReference>